<comment type="caution">
    <text evidence="1">The sequence shown here is derived from an EMBL/GenBank/DDBJ whole genome shotgun (WGS) entry which is preliminary data.</text>
</comment>
<dbReference type="Pfam" id="PF18897">
    <property type="entry name" value="Gp3-like"/>
    <property type="match status" value="1"/>
</dbReference>
<protein>
    <submittedName>
        <fullName evidence="1">Uncharacterized protein</fullName>
    </submittedName>
</protein>
<gene>
    <name evidence="1" type="ORF">CQ006_01215</name>
</gene>
<name>A0A2S9E7X6_PSECE</name>
<evidence type="ECO:0000313" key="1">
    <source>
        <dbReference type="EMBL" id="PRC10956.1"/>
    </source>
</evidence>
<dbReference type="InterPro" id="IPR043991">
    <property type="entry name" value="Gp3-like"/>
</dbReference>
<reference evidence="1 2" key="1">
    <citation type="submission" date="2017-09" db="EMBL/GenBank/DDBJ databases">
        <title>Genomic, metabolic, and phenotypic characteristics of bacterial isolates from the natural microbiome of the model nematode Caenorhabditis elegans.</title>
        <authorList>
            <person name="Zimmermann J."/>
            <person name="Obeng N."/>
            <person name="Yang W."/>
            <person name="Obeng O."/>
            <person name="Kissoyan K."/>
            <person name="Pees B."/>
            <person name="Dirksen P."/>
            <person name="Hoppner M."/>
            <person name="Franke A."/>
            <person name="Rosenstiel P."/>
            <person name="Leippe M."/>
            <person name="Dierking K."/>
            <person name="Kaleta C."/>
            <person name="Schulenburg H."/>
        </authorList>
    </citation>
    <scope>NUCLEOTIDE SEQUENCE [LARGE SCALE GENOMIC DNA]</scope>
    <source>
        <strain evidence="1 2">MYb184</strain>
    </source>
</reference>
<dbReference type="AlphaFoldDB" id="A0A2S9E7X6"/>
<dbReference type="RefSeq" id="WP_105227308.1">
    <property type="nucleotide sequence ID" value="NZ_PCQE01000001.1"/>
</dbReference>
<dbReference type="EMBL" id="PCQE01000001">
    <property type="protein sequence ID" value="PRC10956.1"/>
    <property type="molecule type" value="Genomic_DNA"/>
</dbReference>
<organism evidence="1 2">
    <name type="scientific">Pseudomonas cedrina</name>
    <dbReference type="NCBI Taxonomy" id="651740"/>
    <lineage>
        <taxon>Bacteria</taxon>
        <taxon>Pseudomonadati</taxon>
        <taxon>Pseudomonadota</taxon>
        <taxon>Gammaproteobacteria</taxon>
        <taxon>Pseudomonadales</taxon>
        <taxon>Pseudomonadaceae</taxon>
        <taxon>Pseudomonas</taxon>
    </lineage>
</organism>
<accession>A0A2S9E7X6</accession>
<dbReference type="Proteomes" id="UP000239458">
    <property type="component" value="Unassembled WGS sequence"/>
</dbReference>
<evidence type="ECO:0000313" key="2">
    <source>
        <dbReference type="Proteomes" id="UP000239458"/>
    </source>
</evidence>
<proteinExistence type="predicted"/>
<sequence length="420" mass="47048">MNTIPSVSSSALLGRSGSRLPICGKIRAGIKVLTKHAAQQPQAQTLYDQGVAAGQSFDEIEAAILDALPTLKHPLVPRNVSWFTVRAQDYANPVLAQQILDAYGETRADGERRLYRFPVVFPSDHWPTVMPHQLAVWGAREKRFWSQYSADGRTRQCWCPAPLPSGQEARPIRPFGGRQAMLRADNGGICNPETCPQYQNRECNLDGRFLFFIPGIPSVSVFELHTRSFYALNAAIQTFETISFMRGGRISGFLDRDHTPFFLSKQLREVAYIDDEGQPVRVPQWIIQLEAPVDVSPLLRERDDPDTCLMPAVLAAQVRPDEPTQEAPVEVTVPVAAAVTPVVNGDESPSHAQVLALVETFGLDLERYTAYTDRRWGTGWKLNRQGRRRAWDELERYRQDPEGDVDKIETELAQAAGRRG</sequence>